<name>A0A433DHS5_9FUNG</name>
<feature type="compositionally biased region" description="Basic and acidic residues" evidence="1">
    <location>
        <begin position="24"/>
        <end position="38"/>
    </location>
</feature>
<dbReference type="EMBL" id="RBNI01001504">
    <property type="protein sequence ID" value="RUP50369.1"/>
    <property type="molecule type" value="Genomic_DNA"/>
</dbReference>
<feature type="region of interest" description="Disordered" evidence="1">
    <location>
        <begin position="1"/>
        <end position="52"/>
    </location>
</feature>
<feature type="compositionally biased region" description="Basic residues" evidence="1">
    <location>
        <begin position="7"/>
        <end position="23"/>
    </location>
</feature>
<protein>
    <submittedName>
        <fullName evidence="2">Uncharacterized protein</fullName>
    </submittedName>
</protein>
<reference evidence="2 3" key="1">
    <citation type="journal article" date="2018" name="New Phytol.">
        <title>Phylogenomics of Endogonaceae and evolution of mycorrhizas within Mucoromycota.</title>
        <authorList>
            <person name="Chang Y."/>
            <person name="Desiro A."/>
            <person name="Na H."/>
            <person name="Sandor L."/>
            <person name="Lipzen A."/>
            <person name="Clum A."/>
            <person name="Barry K."/>
            <person name="Grigoriev I.V."/>
            <person name="Martin F.M."/>
            <person name="Stajich J.E."/>
            <person name="Smith M.E."/>
            <person name="Bonito G."/>
            <person name="Spatafora J.W."/>
        </authorList>
    </citation>
    <scope>NUCLEOTIDE SEQUENCE [LARGE SCALE GENOMIC DNA]</scope>
    <source>
        <strain evidence="2 3">GMNB39</strain>
    </source>
</reference>
<comment type="caution">
    <text evidence="2">The sequence shown here is derived from an EMBL/GenBank/DDBJ whole genome shotgun (WGS) entry which is preliminary data.</text>
</comment>
<evidence type="ECO:0000313" key="3">
    <source>
        <dbReference type="Proteomes" id="UP000268093"/>
    </source>
</evidence>
<organism evidence="2 3">
    <name type="scientific">Jimgerdemannia flammicorona</name>
    <dbReference type="NCBI Taxonomy" id="994334"/>
    <lineage>
        <taxon>Eukaryota</taxon>
        <taxon>Fungi</taxon>
        <taxon>Fungi incertae sedis</taxon>
        <taxon>Mucoromycota</taxon>
        <taxon>Mucoromycotina</taxon>
        <taxon>Endogonomycetes</taxon>
        <taxon>Endogonales</taxon>
        <taxon>Endogonaceae</taxon>
        <taxon>Jimgerdemannia</taxon>
    </lineage>
</organism>
<feature type="compositionally biased region" description="Polar residues" evidence="1">
    <location>
        <begin position="41"/>
        <end position="52"/>
    </location>
</feature>
<evidence type="ECO:0000313" key="2">
    <source>
        <dbReference type="EMBL" id="RUP50369.1"/>
    </source>
</evidence>
<gene>
    <name evidence="2" type="ORF">BC936DRAFT_139454</name>
</gene>
<dbReference type="AlphaFoldDB" id="A0A433DHS5"/>
<proteinExistence type="predicted"/>
<dbReference type="Proteomes" id="UP000268093">
    <property type="component" value="Unassembled WGS sequence"/>
</dbReference>
<evidence type="ECO:0000256" key="1">
    <source>
        <dbReference type="SAM" id="MobiDB-lite"/>
    </source>
</evidence>
<accession>A0A433DHS5</accession>
<sequence>MLSSQVRTRRSRPLGLKDRRRCCRREGHHSGGDRKDADNGVSGSTGEANQETPMCGPVILFRCDLHTPHADRAAREQKLFLGKHLTRLQQRLQQADEVDAVDADIRRILAER</sequence>
<keyword evidence="3" id="KW-1185">Reference proteome</keyword>